<dbReference type="GO" id="GO:0008299">
    <property type="term" value="P:isoprenoid biosynthetic process"/>
    <property type="evidence" value="ECO:0007669"/>
    <property type="project" value="InterPro"/>
</dbReference>
<evidence type="ECO:0000256" key="1">
    <source>
        <dbReference type="ARBA" id="ARBA00022723"/>
    </source>
</evidence>
<dbReference type="PROSITE" id="PS00723">
    <property type="entry name" value="POLYPRENYL_SYNTHASE_1"/>
    <property type="match status" value="1"/>
</dbReference>
<keyword evidence="2" id="KW-0460">Magnesium</keyword>
<dbReference type="GO" id="GO:0042811">
    <property type="term" value="P:pheromone biosynthetic process"/>
    <property type="evidence" value="ECO:0007669"/>
    <property type="project" value="UniProtKB-ARBA"/>
</dbReference>
<dbReference type="InterPro" id="IPR033749">
    <property type="entry name" value="Polyprenyl_synt_CS"/>
</dbReference>
<dbReference type="PANTHER" id="PTHR12001:SF44">
    <property type="entry name" value="GERANYLGERANYL PYROPHOSPHATE SYNTHASE"/>
    <property type="match status" value="1"/>
</dbReference>
<dbReference type="Gene3D" id="1.10.600.10">
    <property type="entry name" value="Farnesyl Diphosphate Synthase"/>
    <property type="match status" value="1"/>
</dbReference>
<dbReference type="SUPFAM" id="SSF48576">
    <property type="entry name" value="Terpenoid synthases"/>
    <property type="match status" value="1"/>
</dbReference>
<dbReference type="EMBL" id="BTRK01000004">
    <property type="protein sequence ID" value="GMR47341.1"/>
    <property type="molecule type" value="Genomic_DNA"/>
</dbReference>
<dbReference type="PANTHER" id="PTHR12001">
    <property type="entry name" value="GERANYLGERANYL PYROPHOSPHATE SYNTHASE"/>
    <property type="match status" value="1"/>
</dbReference>
<dbReference type="InterPro" id="IPR008949">
    <property type="entry name" value="Isoprenoid_synthase_dom_sf"/>
</dbReference>
<reference evidence="5" key="1">
    <citation type="submission" date="2022-10" db="EMBL/GenBank/DDBJ databases">
        <title>Genome assembly of Pristionchus species.</title>
        <authorList>
            <person name="Yoshida K."/>
            <person name="Sommer R.J."/>
        </authorList>
    </citation>
    <scope>NUCLEOTIDE SEQUENCE [LARGE SCALE GENOMIC DNA]</scope>
    <source>
        <strain evidence="5">RS5460</strain>
    </source>
</reference>
<dbReference type="InterPro" id="IPR000092">
    <property type="entry name" value="Polyprenyl_synt"/>
</dbReference>
<name>A0AAN5I138_9BILA</name>
<dbReference type="SFLD" id="SFLDS00005">
    <property type="entry name" value="Isoprenoid_Synthase_Type_I"/>
    <property type="match status" value="1"/>
</dbReference>
<evidence type="ECO:0000256" key="3">
    <source>
        <dbReference type="RuleBase" id="RU004466"/>
    </source>
</evidence>
<keyword evidence="5" id="KW-1185">Reference proteome</keyword>
<dbReference type="AlphaFoldDB" id="A0AAN5I138"/>
<evidence type="ECO:0008006" key="6">
    <source>
        <dbReference type="Google" id="ProtNLM"/>
    </source>
</evidence>
<dbReference type="CDD" id="cd00685">
    <property type="entry name" value="Trans_IPPS_HT"/>
    <property type="match status" value="1"/>
</dbReference>
<dbReference type="Pfam" id="PF00348">
    <property type="entry name" value="polyprenyl_synt"/>
    <property type="match status" value="1"/>
</dbReference>
<accession>A0AAN5I138</accession>
<comment type="caution">
    <text evidence="4">The sequence shown here is derived from an EMBL/GenBank/DDBJ whole genome shotgun (WGS) entry which is preliminary data.</text>
</comment>
<evidence type="ECO:0000256" key="2">
    <source>
        <dbReference type="ARBA" id="ARBA00022842"/>
    </source>
</evidence>
<keyword evidence="3" id="KW-0808">Transferase</keyword>
<protein>
    <recommendedName>
        <fullName evidence="6">Geranylgeranyl pyrophosphate synthase</fullName>
    </recommendedName>
</protein>
<organism evidence="4 5">
    <name type="scientific">Pristionchus mayeri</name>
    <dbReference type="NCBI Taxonomy" id="1317129"/>
    <lineage>
        <taxon>Eukaryota</taxon>
        <taxon>Metazoa</taxon>
        <taxon>Ecdysozoa</taxon>
        <taxon>Nematoda</taxon>
        <taxon>Chromadorea</taxon>
        <taxon>Rhabditida</taxon>
        <taxon>Rhabditina</taxon>
        <taxon>Diplogasteromorpha</taxon>
        <taxon>Diplogasteroidea</taxon>
        <taxon>Neodiplogasteridae</taxon>
        <taxon>Pristionchus</taxon>
    </lineage>
</organism>
<keyword evidence="1" id="KW-0479">Metal-binding</keyword>
<evidence type="ECO:0000313" key="4">
    <source>
        <dbReference type="EMBL" id="GMR47341.1"/>
    </source>
</evidence>
<dbReference type="GO" id="GO:0004659">
    <property type="term" value="F:prenyltransferase activity"/>
    <property type="evidence" value="ECO:0007669"/>
    <property type="project" value="InterPro"/>
</dbReference>
<dbReference type="GO" id="GO:0046872">
    <property type="term" value="F:metal ion binding"/>
    <property type="evidence" value="ECO:0007669"/>
    <property type="project" value="UniProtKB-KW"/>
</dbReference>
<comment type="similarity">
    <text evidence="3">Belongs to the FPP/GGPP synthase family.</text>
</comment>
<sequence>MPSSAGAFLMGYAEMQQQQRDDKIVEAVKSDDEHALMAPFEYIRSMPGKHIRSQLAAAFNFWLKIDDDKLKQIGAIVEMLHNASLLIDDIEDGSVLRRGMPVTHSIFGAPRTINSANYVYFVALEKCVKLGHPKAVEIFTHNLLELHRGQGKEIYWRDTVVAPSIEQYEQMVKQKTGGLFNLAVQLMQLFSHCTLEMQQLLDMMALYFQIRDDLLNLCSADMAAQKTEAEDLTEGKFSYPIIVGLEKSGVSNDDKVLNILRQRTKDVEVKKYCVTLLRERGAFNDTRKRLDVLAREIRARTVEMGGNDKVFKVMELLEKEVNKIQVD</sequence>
<gene>
    <name evidence="4" type="ORF">PMAYCL1PPCAC_17536</name>
</gene>
<evidence type="ECO:0000313" key="5">
    <source>
        <dbReference type="Proteomes" id="UP001328107"/>
    </source>
</evidence>
<dbReference type="Proteomes" id="UP001328107">
    <property type="component" value="Unassembled WGS sequence"/>
</dbReference>
<proteinExistence type="inferred from homology"/>